<keyword evidence="5" id="KW-1185">Reference proteome</keyword>
<comment type="caution">
    <text evidence="4">The sequence shown here is derived from an EMBL/GenBank/DDBJ whole genome shotgun (WGS) entry which is preliminary data.</text>
</comment>
<evidence type="ECO:0000256" key="2">
    <source>
        <dbReference type="SAM" id="MobiDB-lite"/>
    </source>
</evidence>
<feature type="region of interest" description="Disordered" evidence="2">
    <location>
        <begin position="50"/>
        <end position="76"/>
    </location>
</feature>
<evidence type="ECO:0000256" key="3">
    <source>
        <dbReference type="SAM" id="Phobius"/>
    </source>
</evidence>
<dbReference type="RefSeq" id="WP_377150530.1">
    <property type="nucleotide sequence ID" value="NZ_JBHSAF010000001.1"/>
</dbReference>
<organism evidence="4 5">
    <name type="scientific">Pseudaeromonas sharmana</name>
    <dbReference type="NCBI Taxonomy" id="328412"/>
    <lineage>
        <taxon>Bacteria</taxon>
        <taxon>Pseudomonadati</taxon>
        <taxon>Pseudomonadota</taxon>
        <taxon>Gammaproteobacteria</taxon>
        <taxon>Aeromonadales</taxon>
        <taxon>Aeromonadaceae</taxon>
        <taxon>Pseudaeromonas</taxon>
    </lineage>
</organism>
<proteinExistence type="predicted"/>
<keyword evidence="3" id="KW-1133">Transmembrane helix</keyword>
<name>A0ABV8CJY6_9GAMM</name>
<feature type="coiled-coil region" evidence="1">
    <location>
        <begin position="18"/>
        <end position="45"/>
    </location>
</feature>
<sequence length="76" mass="8894">MWLWIVIALPIILLIGLLFNAVRDMKRLERELPNYRDKVRRLVDDEDDADHWLNRPTAPCQSKPAASSPERKDSQP</sequence>
<dbReference type="EMBL" id="JBHSAF010000001">
    <property type="protein sequence ID" value="MFC3912423.1"/>
    <property type="molecule type" value="Genomic_DNA"/>
</dbReference>
<keyword evidence="1" id="KW-0175">Coiled coil</keyword>
<gene>
    <name evidence="4" type="ORF">ACFOSS_02945</name>
</gene>
<keyword evidence="3" id="KW-0812">Transmembrane</keyword>
<protein>
    <submittedName>
        <fullName evidence="4">Uncharacterized protein</fullName>
    </submittedName>
</protein>
<dbReference type="Proteomes" id="UP001595692">
    <property type="component" value="Unassembled WGS sequence"/>
</dbReference>
<evidence type="ECO:0000313" key="4">
    <source>
        <dbReference type="EMBL" id="MFC3912423.1"/>
    </source>
</evidence>
<reference evidence="5" key="1">
    <citation type="journal article" date="2019" name="Int. J. Syst. Evol. Microbiol.">
        <title>The Global Catalogue of Microorganisms (GCM) 10K type strain sequencing project: providing services to taxonomists for standard genome sequencing and annotation.</title>
        <authorList>
            <consortium name="The Broad Institute Genomics Platform"/>
            <consortium name="The Broad Institute Genome Sequencing Center for Infectious Disease"/>
            <person name="Wu L."/>
            <person name="Ma J."/>
        </authorList>
    </citation>
    <scope>NUCLEOTIDE SEQUENCE [LARGE SCALE GENOMIC DNA]</scope>
    <source>
        <strain evidence="5">CCUG 54939</strain>
    </source>
</reference>
<feature type="transmembrane region" description="Helical" evidence="3">
    <location>
        <begin position="6"/>
        <end position="22"/>
    </location>
</feature>
<evidence type="ECO:0000256" key="1">
    <source>
        <dbReference type="SAM" id="Coils"/>
    </source>
</evidence>
<accession>A0ABV8CJY6</accession>
<keyword evidence="3" id="KW-0472">Membrane</keyword>
<evidence type="ECO:0000313" key="5">
    <source>
        <dbReference type="Proteomes" id="UP001595692"/>
    </source>
</evidence>